<dbReference type="SMART" id="SM00094">
    <property type="entry name" value="TR_FER"/>
    <property type="match status" value="2"/>
</dbReference>
<dbReference type="InterPro" id="IPR001156">
    <property type="entry name" value="Transferrin-like_dom"/>
</dbReference>
<keyword evidence="2" id="KW-0964">Secreted</keyword>
<keyword evidence="9" id="KW-1185">Reference proteome</keyword>
<dbReference type="PANTHER" id="PTHR11485:SF29">
    <property type="entry name" value="TRANSFERRIN 2"/>
    <property type="match status" value="1"/>
</dbReference>
<feature type="domain" description="Transferrin-like" evidence="7">
    <location>
        <begin position="31"/>
        <end position="484"/>
    </location>
</feature>
<accession>A0A8J2JLN1</accession>
<evidence type="ECO:0000256" key="5">
    <source>
        <dbReference type="SAM" id="Phobius"/>
    </source>
</evidence>
<gene>
    <name evidence="8" type="ORF">AFUS01_LOCUS11133</name>
</gene>
<dbReference type="GO" id="GO:0005886">
    <property type="term" value="C:plasma membrane"/>
    <property type="evidence" value="ECO:0007669"/>
    <property type="project" value="TreeGrafter"/>
</dbReference>
<proteinExistence type="predicted"/>
<dbReference type="PROSITE" id="PS00206">
    <property type="entry name" value="TRANSFERRIN_LIKE_2"/>
    <property type="match status" value="2"/>
</dbReference>
<evidence type="ECO:0000256" key="6">
    <source>
        <dbReference type="SAM" id="SignalP"/>
    </source>
</evidence>
<dbReference type="GO" id="GO:0005769">
    <property type="term" value="C:early endosome"/>
    <property type="evidence" value="ECO:0007669"/>
    <property type="project" value="TreeGrafter"/>
</dbReference>
<evidence type="ECO:0000256" key="2">
    <source>
        <dbReference type="ARBA" id="ARBA00022525"/>
    </source>
</evidence>
<keyword evidence="5" id="KW-0812">Transmembrane</keyword>
<keyword evidence="5" id="KW-0472">Membrane</keyword>
<feature type="signal peptide" evidence="6">
    <location>
        <begin position="1"/>
        <end position="19"/>
    </location>
</feature>
<feature type="chain" id="PRO_5035157773" description="Transferrin-like domain-containing protein" evidence="6">
    <location>
        <begin position="20"/>
        <end position="862"/>
    </location>
</feature>
<dbReference type="GO" id="GO:0055037">
    <property type="term" value="C:recycling endosome"/>
    <property type="evidence" value="ECO:0007669"/>
    <property type="project" value="TreeGrafter"/>
</dbReference>
<feature type="region of interest" description="Disordered" evidence="4">
    <location>
        <begin position="306"/>
        <end position="352"/>
    </location>
</feature>
<protein>
    <recommendedName>
        <fullName evidence="7">Transferrin-like domain-containing protein</fullName>
    </recommendedName>
</protein>
<organism evidence="8 9">
    <name type="scientific">Allacma fusca</name>
    <dbReference type="NCBI Taxonomy" id="39272"/>
    <lineage>
        <taxon>Eukaryota</taxon>
        <taxon>Metazoa</taxon>
        <taxon>Ecdysozoa</taxon>
        <taxon>Arthropoda</taxon>
        <taxon>Hexapoda</taxon>
        <taxon>Collembola</taxon>
        <taxon>Symphypleona</taxon>
        <taxon>Sminthuridae</taxon>
        <taxon>Allacma</taxon>
    </lineage>
</organism>
<dbReference type="OrthoDB" id="9981115at2759"/>
<evidence type="ECO:0000259" key="7">
    <source>
        <dbReference type="PROSITE" id="PS51408"/>
    </source>
</evidence>
<dbReference type="EMBL" id="CAJVCH010084674">
    <property type="protein sequence ID" value="CAG7721948.1"/>
    <property type="molecule type" value="Genomic_DNA"/>
</dbReference>
<evidence type="ECO:0000256" key="3">
    <source>
        <dbReference type="ARBA" id="ARBA00022737"/>
    </source>
</evidence>
<evidence type="ECO:0000256" key="4">
    <source>
        <dbReference type="SAM" id="MobiDB-lite"/>
    </source>
</evidence>
<feature type="domain" description="Transferrin-like" evidence="7">
    <location>
        <begin position="489"/>
        <end position="835"/>
    </location>
</feature>
<feature type="transmembrane region" description="Helical" evidence="5">
    <location>
        <begin position="844"/>
        <end position="861"/>
    </location>
</feature>
<dbReference type="Pfam" id="PF00405">
    <property type="entry name" value="Transferrin"/>
    <property type="match status" value="3"/>
</dbReference>
<name>A0A8J2JLN1_9HEXA</name>
<sequence length="862" mass="96315">MSIYRVILVLGLCTNIVRCQLFVSTRDPNDLKWCTVNNEEQRKCEEISEYVRKNPQFDRNGQLLTPFYLTCTQSYNKDECMVLIDNDMADVTSLDPGEVFVGGRYNSLVPILQELYDDGESLGQTDRLYPVTLVRKGSSISSLTDLKGKKACFGGVGSLAGWLVPVNKLMKLGGMDITDCNNHVKSVTEYFGPSCAVNSLTNKYNPLGENSDKLCEICGSILPGVKCTSKDPYAGYQGAISCLMDQGEVAFVKHSSVKEYFDAQTKAEAQRNISGYNNPNNRQHFTFNQPTTTDYSVRRTSFNFNNQENRTDTFGFNGNQPWGGSRSFNDDRNPNNPNFDFPRQDSASSRSSSGYNQFLANYELLCLDGSRQSIEEWKSCYWDNIPSHAIVTSSGKTIETRIKYQQFFVNLARTSGNRDNQGSDNQNNFIAPLNIFESVPRYGNRSNLLFQDATVNFRSLPEEDQIYNKLLGRSLESIMEVRSCPVGRMTLCVTSEAEKDKCTKMRTALNAQLLKPEMSCYKAHSAVHCMQAIRQGDADAAVMDAGDIYTAGYIYDLIPVLSEIYNLEDPAYYAVAVAYQGDPDTELTYLKGKHSCHSGAGHAAGWVIPMAYLISSGRMRKYGCDSLLAASQYFSKSCVPGALSSDFNFGGQYNNLCDLCRGSSSAYCSRQAAEDFYGYTGAFRCLIEGGGQVAFVKHTTVSEVTDGKRKETWARNTLSGDYELLCRDGTRAPVTDYERCNLGKVKSNAVVIRGGEQYNDTSARAIINLFLYAQQLYGSKYEDDFKFAMYYSHPPYSDLIFQDATQQLRVVPEEERNYRSYLGKNFLRAKALVDCRAGSSLTTSSYFVTFGILLLSIVFSLT</sequence>
<keyword evidence="5" id="KW-1133">Transmembrane helix</keyword>
<feature type="compositionally biased region" description="Low complexity" evidence="4">
    <location>
        <begin position="334"/>
        <end position="352"/>
    </location>
</feature>
<keyword evidence="3" id="KW-0677">Repeat</keyword>
<dbReference type="GO" id="GO:0006826">
    <property type="term" value="P:iron ion transport"/>
    <property type="evidence" value="ECO:0007669"/>
    <property type="project" value="TreeGrafter"/>
</dbReference>
<dbReference type="Proteomes" id="UP000708208">
    <property type="component" value="Unassembled WGS sequence"/>
</dbReference>
<feature type="compositionally biased region" description="Polar residues" evidence="4">
    <location>
        <begin position="306"/>
        <end position="322"/>
    </location>
</feature>
<reference evidence="8" key="1">
    <citation type="submission" date="2021-06" db="EMBL/GenBank/DDBJ databases">
        <authorList>
            <person name="Hodson N. C."/>
            <person name="Mongue J. A."/>
            <person name="Jaron S. K."/>
        </authorList>
    </citation>
    <scope>NUCLEOTIDE SEQUENCE</scope>
</reference>
<dbReference type="AlphaFoldDB" id="A0A8J2JLN1"/>
<evidence type="ECO:0000313" key="9">
    <source>
        <dbReference type="Proteomes" id="UP000708208"/>
    </source>
</evidence>
<evidence type="ECO:0000256" key="1">
    <source>
        <dbReference type="ARBA" id="ARBA00004613"/>
    </source>
</evidence>
<dbReference type="FunFam" id="3.40.190.10:FF:000095">
    <property type="entry name" value="Lactotransferrin"/>
    <property type="match status" value="1"/>
</dbReference>
<dbReference type="CDD" id="cd13529">
    <property type="entry name" value="PBP2_transferrin"/>
    <property type="match status" value="2"/>
</dbReference>
<keyword evidence="6" id="KW-0732">Signal</keyword>
<comment type="caution">
    <text evidence="8">The sequence shown here is derived from an EMBL/GenBank/DDBJ whole genome shotgun (WGS) entry which is preliminary data.</text>
</comment>
<comment type="subcellular location">
    <subcellularLocation>
        <location evidence="1">Secreted</location>
    </subcellularLocation>
</comment>
<dbReference type="PANTHER" id="PTHR11485">
    <property type="entry name" value="TRANSFERRIN"/>
    <property type="match status" value="1"/>
</dbReference>
<dbReference type="InterPro" id="IPR018195">
    <property type="entry name" value="Transferrin_Fe_BS"/>
</dbReference>
<evidence type="ECO:0000313" key="8">
    <source>
        <dbReference type="EMBL" id="CAG7721948.1"/>
    </source>
</evidence>
<dbReference type="PROSITE" id="PS51408">
    <property type="entry name" value="TRANSFERRIN_LIKE_4"/>
    <property type="match status" value="2"/>
</dbReference>
<dbReference type="GO" id="GO:0005615">
    <property type="term" value="C:extracellular space"/>
    <property type="evidence" value="ECO:0007669"/>
    <property type="project" value="TreeGrafter"/>
</dbReference>